<feature type="domain" description="VOC" evidence="1">
    <location>
        <begin position="1"/>
        <end position="122"/>
    </location>
</feature>
<name>A0A0H4QGX5_9LACO</name>
<reference evidence="3" key="1">
    <citation type="submission" date="2015-07" db="EMBL/GenBank/DDBJ databases">
        <title>Lactobacillus ginsenosidimutans/EMML 3141/ whole genome sequencing.</title>
        <authorList>
            <person name="Kim M.K."/>
            <person name="Im W.-T."/>
            <person name="Srinivasan S."/>
            <person name="Lee J.-J."/>
        </authorList>
    </citation>
    <scope>NUCLEOTIDE SEQUENCE [LARGE SCALE GENOMIC DNA]</scope>
    <source>
        <strain evidence="3">EMML 3041</strain>
    </source>
</reference>
<dbReference type="RefSeq" id="WP_048702540.1">
    <property type="nucleotide sequence ID" value="NZ_CP012034.1"/>
</dbReference>
<gene>
    <name evidence="2" type="ORF">ABM34_01015</name>
</gene>
<evidence type="ECO:0000313" key="3">
    <source>
        <dbReference type="Proteomes" id="UP000036106"/>
    </source>
</evidence>
<proteinExistence type="predicted"/>
<dbReference type="PATRIC" id="fig|1007676.4.peg.213"/>
<dbReference type="SUPFAM" id="SSF54593">
    <property type="entry name" value="Glyoxalase/Bleomycin resistance protein/Dihydroxybiphenyl dioxygenase"/>
    <property type="match status" value="1"/>
</dbReference>
<accession>A0A0H4QGX5</accession>
<dbReference type="STRING" id="1007676.ABM34_01015"/>
<dbReference type="InterPro" id="IPR004360">
    <property type="entry name" value="Glyas_Fos-R_dOase_dom"/>
</dbReference>
<dbReference type="KEGG" id="lgn:ABM34_01015"/>
<evidence type="ECO:0000259" key="1">
    <source>
        <dbReference type="PROSITE" id="PS51819"/>
    </source>
</evidence>
<organism evidence="2 3">
    <name type="scientific">Companilactobacillus ginsenosidimutans</name>
    <dbReference type="NCBI Taxonomy" id="1007676"/>
    <lineage>
        <taxon>Bacteria</taxon>
        <taxon>Bacillati</taxon>
        <taxon>Bacillota</taxon>
        <taxon>Bacilli</taxon>
        <taxon>Lactobacillales</taxon>
        <taxon>Lactobacillaceae</taxon>
        <taxon>Companilactobacillus</taxon>
    </lineage>
</organism>
<dbReference type="EMBL" id="CP012034">
    <property type="protein sequence ID" value="AKP66266.1"/>
    <property type="molecule type" value="Genomic_DNA"/>
</dbReference>
<sequence>MIKKFELMLYVNDVEKVSKFWQDALNAKELAKSPPPDGSSTVKHSVLDQVNINLFNIDFIKKYSPMVSLEFPSIMLMADDLENLHEQISKYSSEVSDISEQSGMTTFNFADPENNHIAIGKI</sequence>
<dbReference type="InterPro" id="IPR029068">
    <property type="entry name" value="Glyas_Bleomycin-R_OHBP_Dase"/>
</dbReference>
<protein>
    <recommendedName>
        <fullName evidence="1">VOC domain-containing protein</fullName>
    </recommendedName>
</protein>
<dbReference type="AlphaFoldDB" id="A0A0H4QGX5"/>
<dbReference type="PROSITE" id="PS51819">
    <property type="entry name" value="VOC"/>
    <property type="match status" value="1"/>
</dbReference>
<keyword evidence="3" id="KW-1185">Reference proteome</keyword>
<dbReference type="InterPro" id="IPR037523">
    <property type="entry name" value="VOC_core"/>
</dbReference>
<dbReference type="Gene3D" id="3.10.180.10">
    <property type="entry name" value="2,3-Dihydroxybiphenyl 1,2-Dioxygenase, domain 1"/>
    <property type="match status" value="1"/>
</dbReference>
<evidence type="ECO:0000313" key="2">
    <source>
        <dbReference type="EMBL" id="AKP66266.1"/>
    </source>
</evidence>
<dbReference type="Proteomes" id="UP000036106">
    <property type="component" value="Chromosome"/>
</dbReference>
<dbReference type="Pfam" id="PF00903">
    <property type="entry name" value="Glyoxalase"/>
    <property type="match status" value="1"/>
</dbReference>